<keyword evidence="3" id="KW-1185">Reference proteome</keyword>
<keyword evidence="1" id="KW-0472">Membrane</keyword>
<keyword evidence="1" id="KW-1133">Transmembrane helix</keyword>
<dbReference type="EMBL" id="JANAVB010019799">
    <property type="protein sequence ID" value="KAJ6827912.1"/>
    <property type="molecule type" value="Genomic_DNA"/>
</dbReference>
<protein>
    <submittedName>
        <fullName evidence="2">Uncharacterized protein</fullName>
    </submittedName>
</protein>
<proteinExistence type="predicted"/>
<sequence length="82" mass="10052">MYRMCAADTDTMTRWWWWWWCWLSLLAVVMRRWYGGALVLLWNDNERGRGRRRSTRWKKRCRRLDGGWVGMLVVCGISSYLC</sequence>
<reference evidence="2" key="1">
    <citation type="journal article" date="2023" name="GigaByte">
        <title>Genome assembly of the bearded iris, Iris pallida Lam.</title>
        <authorList>
            <person name="Bruccoleri R.E."/>
            <person name="Oakeley E.J."/>
            <person name="Faust A.M.E."/>
            <person name="Altorfer M."/>
            <person name="Dessus-Babus S."/>
            <person name="Burckhardt D."/>
            <person name="Oertli M."/>
            <person name="Naumann U."/>
            <person name="Petersen F."/>
            <person name="Wong J."/>
        </authorList>
    </citation>
    <scope>NUCLEOTIDE SEQUENCE</scope>
    <source>
        <strain evidence="2">GSM-AAB239-AS_SAM_17_03QT</strain>
    </source>
</reference>
<dbReference type="Proteomes" id="UP001140949">
    <property type="component" value="Unassembled WGS sequence"/>
</dbReference>
<evidence type="ECO:0000256" key="1">
    <source>
        <dbReference type="SAM" id="Phobius"/>
    </source>
</evidence>
<evidence type="ECO:0000313" key="3">
    <source>
        <dbReference type="Proteomes" id="UP001140949"/>
    </source>
</evidence>
<keyword evidence="1" id="KW-0812">Transmembrane</keyword>
<comment type="caution">
    <text evidence="2">The sequence shown here is derived from an EMBL/GenBank/DDBJ whole genome shotgun (WGS) entry which is preliminary data.</text>
</comment>
<accession>A0AAX6GH69</accession>
<gene>
    <name evidence="2" type="ORF">M6B38_366030</name>
</gene>
<evidence type="ECO:0000313" key="2">
    <source>
        <dbReference type="EMBL" id="KAJ6827912.1"/>
    </source>
</evidence>
<feature type="transmembrane region" description="Helical" evidence="1">
    <location>
        <begin position="17"/>
        <end position="42"/>
    </location>
</feature>
<reference evidence="2" key="2">
    <citation type="submission" date="2023-04" db="EMBL/GenBank/DDBJ databases">
        <authorList>
            <person name="Bruccoleri R.E."/>
            <person name="Oakeley E.J."/>
            <person name="Faust A.-M."/>
            <person name="Dessus-Babus S."/>
            <person name="Altorfer M."/>
            <person name="Burckhardt D."/>
            <person name="Oertli M."/>
            <person name="Naumann U."/>
            <person name="Petersen F."/>
            <person name="Wong J."/>
        </authorList>
    </citation>
    <scope>NUCLEOTIDE SEQUENCE</scope>
    <source>
        <strain evidence="2">GSM-AAB239-AS_SAM_17_03QT</strain>
        <tissue evidence="2">Leaf</tissue>
    </source>
</reference>
<feature type="transmembrane region" description="Helical" evidence="1">
    <location>
        <begin position="63"/>
        <end position="81"/>
    </location>
</feature>
<organism evidence="2 3">
    <name type="scientific">Iris pallida</name>
    <name type="common">Sweet iris</name>
    <dbReference type="NCBI Taxonomy" id="29817"/>
    <lineage>
        <taxon>Eukaryota</taxon>
        <taxon>Viridiplantae</taxon>
        <taxon>Streptophyta</taxon>
        <taxon>Embryophyta</taxon>
        <taxon>Tracheophyta</taxon>
        <taxon>Spermatophyta</taxon>
        <taxon>Magnoliopsida</taxon>
        <taxon>Liliopsida</taxon>
        <taxon>Asparagales</taxon>
        <taxon>Iridaceae</taxon>
        <taxon>Iridoideae</taxon>
        <taxon>Irideae</taxon>
        <taxon>Iris</taxon>
    </lineage>
</organism>
<dbReference type="AlphaFoldDB" id="A0AAX6GH69"/>
<name>A0AAX6GH69_IRIPA</name>